<dbReference type="Proteomes" id="UP000027466">
    <property type="component" value="Unassembled WGS sequence"/>
</dbReference>
<evidence type="ECO:0000313" key="2">
    <source>
        <dbReference type="Proteomes" id="UP000027466"/>
    </source>
</evidence>
<accession>A0A069PE49</accession>
<evidence type="ECO:0000313" key="1">
    <source>
        <dbReference type="EMBL" id="KDR38978.1"/>
    </source>
</evidence>
<protein>
    <submittedName>
        <fullName evidence="1">Uncharacterized protein</fullName>
    </submittedName>
</protein>
<reference evidence="1 2" key="1">
    <citation type="submission" date="2014-03" db="EMBL/GenBank/DDBJ databases">
        <title>Draft Genome Sequences of Four Burkholderia Strains.</title>
        <authorList>
            <person name="Liu X.Y."/>
            <person name="Li C.X."/>
            <person name="Xu J.H."/>
        </authorList>
    </citation>
    <scope>NUCLEOTIDE SEQUENCE [LARGE SCALE GENOMIC DNA]</scope>
    <source>
        <strain evidence="1 2">DSM 50014</strain>
    </source>
</reference>
<keyword evidence="2" id="KW-1185">Reference proteome</keyword>
<sequence length="91" mass="9847">MVTELPGDALRWESPFEDADTGELVHLATIAAEEFQGSADDLVVLKVTETESGGIQGGEVMIDRNDGDYEVDTEDLTVTIEDDLDIGETDD</sequence>
<dbReference type="EMBL" id="JFHC01000070">
    <property type="protein sequence ID" value="KDR38978.1"/>
    <property type="molecule type" value="Genomic_DNA"/>
</dbReference>
<gene>
    <name evidence="1" type="ORF">BG61_36275</name>
</gene>
<organism evidence="1 2">
    <name type="scientific">Caballeronia glathei</name>
    <dbReference type="NCBI Taxonomy" id="60547"/>
    <lineage>
        <taxon>Bacteria</taxon>
        <taxon>Pseudomonadati</taxon>
        <taxon>Pseudomonadota</taxon>
        <taxon>Betaproteobacteria</taxon>
        <taxon>Burkholderiales</taxon>
        <taxon>Burkholderiaceae</taxon>
        <taxon>Caballeronia</taxon>
    </lineage>
</organism>
<comment type="caution">
    <text evidence="1">The sequence shown here is derived from an EMBL/GenBank/DDBJ whole genome shotgun (WGS) entry which is preliminary data.</text>
</comment>
<dbReference type="AlphaFoldDB" id="A0A069PE49"/>
<name>A0A069PE49_9BURK</name>
<proteinExistence type="predicted"/>